<feature type="compositionally biased region" description="Low complexity" evidence="10">
    <location>
        <begin position="619"/>
        <end position="636"/>
    </location>
</feature>
<dbReference type="Gene3D" id="4.10.240.10">
    <property type="entry name" value="Zn(2)-C6 fungal-type DNA-binding domain"/>
    <property type="match status" value="1"/>
</dbReference>
<dbReference type="VEuPathDB" id="FungiDB:ATCC64974_39900"/>
<feature type="compositionally biased region" description="Polar residues" evidence="10">
    <location>
        <begin position="317"/>
        <end position="341"/>
    </location>
</feature>
<evidence type="ECO:0000256" key="9">
    <source>
        <dbReference type="PROSITE-ProRule" id="PRU00091"/>
    </source>
</evidence>
<keyword evidence="4" id="KW-0862">Zinc</keyword>
<dbReference type="GO" id="GO:0000976">
    <property type="term" value="F:transcription cis-regulatory region binding"/>
    <property type="evidence" value="ECO:0007669"/>
    <property type="project" value="TreeGrafter"/>
</dbReference>
<dbReference type="Proteomes" id="UP000068243">
    <property type="component" value="Unassembled WGS sequence"/>
</dbReference>
<feature type="compositionally biased region" description="Low complexity" evidence="10">
    <location>
        <begin position="102"/>
        <end position="114"/>
    </location>
</feature>
<evidence type="ECO:0000259" key="11">
    <source>
        <dbReference type="PROSITE" id="PS50048"/>
    </source>
</evidence>
<organism evidence="13 14">
    <name type="scientific">Aspergillus niger</name>
    <dbReference type="NCBI Taxonomy" id="5061"/>
    <lineage>
        <taxon>Eukaryota</taxon>
        <taxon>Fungi</taxon>
        <taxon>Dikarya</taxon>
        <taxon>Ascomycota</taxon>
        <taxon>Pezizomycotina</taxon>
        <taxon>Eurotiomycetes</taxon>
        <taxon>Eurotiomycetidae</taxon>
        <taxon>Eurotiales</taxon>
        <taxon>Aspergillaceae</taxon>
        <taxon>Aspergillus</taxon>
        <taxon>Aspergillus subgen. Circumdati</taxon>
    </lineage>
</organism>
<comment type="caution">
    <text evidence="13">The sequence shown here is derived from an EMBL/GenBank/DDBJ whole genome shotgun (WGS) entry which is preliminary data.</text>
</comment>
<keyword evidence="2" id="KW-0479">Metal-binding</keyword>
<feature type="compositionally biased region" description="Polar residues" evidence="10">
    <location>
        <begin position="769"/>
        <end position="791"/>
    </location>
</feature>
<comment type="subcellular location">
    <subcellularLocation>
        <location evidence="1">Nucleus</location>
    </subcellularLocation>
</comment>
<dbReference type="InterPro" id="IPR001138">
    <property type="entry name" value="Zn2Cys6_DnaBD"/>
</dbReference>
<dbReference type="GO" id="GO:0000981">
    <property type="term" value="F:DNA-binding transcription factor activity, RNA polymerase II-specific"/>
    <property type="evidence" value="ECO:0007669"/>
    <property type="project" value="InterPro"/>
</dbReference>
<dbReference type="InterPro" id="IPR051089">
    <property type="entry name" value="prtT"/>
</dbReference>
<evidence type="ECO:0000256" key="7">
    <source>
        <dbReference type="ARBA" id="ARBA00023163"/>
    </source>
</evidence>
<dbReference type="SUPFAM" id="SSF57850">
    <property type="entry name" value="RING/U-box"/>
    <property type="match status" value="1"/>
</dbReference>
<dbReference type="InterPro" id="IPR013083">
    <property type="entry name" value="Znf_RING/FYVE/PHD"/>
</dbReference>
<feature type="region of interest" description="Disordered" evidence="10">
    <location>
        <begin position="741"/>
        <end position="818"/>
    </location>
</feature>
<protein>
    <submittedName>
        <fullName evidence="13">C6 transcription factor</fullName>
    </submittedName>
</protein>
<dbReference type="VEuPathDB" id="FungiDB:An12g01060"/>
<feature type="region of interest" description="Disordered" evidence="10">
    <location>
        <begin position="556"/>
        <end position="668"/>
    </location>
</feature>
<dbReference type="InterPro" id="IPR036864">
    <property type="entry name" value="Zn2-C6_fun-type_DNA-bd_sf"/>
</dbReference>
<feature type="compositionally biased region" description="Low complexity" evidence="10">
    <location>
        <begin position="1309"/>
        <end position="1324"/>
    </location>
</feature>
<evidence type="ECO:0000256" key="1">
    <source>
        <dbReference type="ARBA" id="ARBA00004123"/>
    </source>
</evidence>
<evidence type="ECO:0000256" key="6">
    <source>
        <dbReference type="ARBA" id="ARBA00023125"/>
    </source>
</evidence>
<keyword evidence="6" id="KW-0238">DNA-binding</keyword>
<dbReference type="InterPro" id="IPR001841">
    <property type="entry name" value="Znf_RING"/>
</dbReference>
<dbReference type="PROSITE" id="PS50178">
    <property type="entry name" value="ZF_FYVE"/>
    <property type="match status" value="1"/>
</dbReference>
<keyword evidence="3 9" id="KW-0863">Zinc-finger</keyword>
<dbReference type="EMBL" id="BCMY01000021">
    <property type="protein sequence ID" value="GAQ46444.1"/>
    <property type="molecule type" value="Genomic_DNA"/>
</dbReference>
<dbReference type="VEuPathDB" id="FungiDB:ASPNIDRAFT2_1118573"/>
<dbReference type="GO" id="GO:0001216">
    <property type="term" value="F:DNA-binding transcription activator activity"/>
    <property type="evidence" value="ECO:0007669"/>
    <property type="project" value="UniProtKB-ARBA"/>
</dbReference>
<name>A0A100ISD3_ASPNG</name>
<dbReference type="VEuPathDB" id="FungiDB:M747DRAFT_236337"/>
<dbReference type="InterPro" id="IPR017455">
    <property type="entry name" value="Znf_FYVE-rel"/>
</dbReference>
<dbReference type="SUPFAM" id="SSF57903">
    <property type="entry name" value="FYVE/PHD zinc finger"/>
    <property type="match status" value="1"/>
</dbReference>
<dbReference type="InterPro" id="IPR007219">
    <property type="entry name" value="XnlR_reg_dom"/>
</dbReference>
<dbReference type="PROSITE" id="PS50048">
    <property type="entry name" value="ZN2_CY6_FUNGAL_2"/>
    <property type="match status" value="1"/>
</dbReference>
<keyword evidence="8" id="KW-0539">Nucleus</keyword>
<dbReference type="FunFam" id="4.10.240.10:FF:000003">
    <property type="entry name" value="C6 transcription factor (Leu3)"/>
    <property type="match status" value="1"/>
</dbReference>
<evidence type="ECO:0000256" key="5">
    <source>
        <dbReference type="ARBA" id="ARBA00023015"/>
    </source>
</evidence>
<dbReference type="Gene3D" id="3.30.40.10">
    <property type="entry name" value="Zinc/RING finger domain, C3HC4 (zinc finger)"/>
    <property type="match status" value="2"/>
</dbReference>
<dbReference type="OrthoDB" id="8062037at2759"/>
<evidence type="ECO:0000259" key="12">
    <source>
        <dbReference type="PROSITE" id="PS50178"/>
    </source>
</evidence>
<dbReference type="SMART" id="SM00184">
    <property type="entry name" value="RING"/>
    <property type="match status" value="1"/>
</dbReference>
<accession>A0A100ISD3</accession>
<dbReference type="Pfam" id="PF04082">
    <property type="entry name" value="Fungal_trans"/>
    <property type="match status" value="1"/>
</dbReference>
<dbReference type="SMART" id="SM00066">
    <property type="entry name" value="GAL4"/>
    <property type="match status" value="1"/>
</dbReference>
<dbReference type="GO" id="GO:0006351">
    <property type="term" value="P:DNA-templated transcription"/>
    <property type="evidence" value="ECO:0007669"/>
    <property type="project" value="InterPro"/>
</dbReference>
<dbReference type="CDD" id="cd00067">
    <property type="entry name" value="GAL4"/>
    <property type="match status" value="1"/>
</dbReference>
<evidence type="ECO:0000256" key="8">
    <source>
        <dbReference type="ARBA" id="ARBA00023242"/>
    </source>
</evidence>
<dbReference type="VEuPathDB" id="FungiDB:An12g01070"/>
<feature type="compositionally biased region" description="Low complexity" evidence="10">
    <location>
        <begin position="1339"/>
        <end position="1377"/>
    </location>
</feature>
<feature type="compositionally biased region" description="Polar residues" evidence="10">
    <location>
        <begin position="153"/>
        <end position="162"/>
    </location>
</feature>
<keyword evidence="5" id="KW-0805">Transcription regulation</keyword>
<keyword evidence="7" id="KW-0804">Transcription</keyword>
<dbReference type="OMA" id="ILHIHPY"/>
<feature type="compositionally biased region" description="Polar residues" evidence="10">
    <location>
        <begin position="1380"/>
        <end position="1390"/>
    </location>
</feature>
<dbReference type="SUPFAM" id="SSF57701">
    <property type="entry name" value="Zn2/Cys6 DNA-binding domain"/>
    <property type="match status" value="1"/>
</dbReference>
<feature type="region of interest" description="Disordered" evidence="10">
    <location>
        <begin position="287"/>
        <end position="359"/>
    </location>
</feature>
<proteinExistence type="predicted"/>
<dbReference type="VEuPathDB" id="FungiDB:ATCC64974_39890"/>
<dbReference type="PANTHER" id="PTHR31845">
    <property type="entry name" value="FINGER DOMAIN PROTEIN, PUTATIVE-RELATED"/>
    <property type="match status" value="1"/>
</dbReference>
<dbReference type="PANTHER" id="PTHR31845:SF39">
    <property type="entry name" value="TRANSCRIPTION FACTOR PBCR-RELATED"/>
    <property type="match status" value="1"/>
</dbReference>
<feature type="region of interest" description="Disordered" evidence="10">
    <location>
        <begin position="397"/>
        <end position="431"/>
    </location>
</feature>
<feature type="compositionally biased region" description="Low complexity" evidence="10">
    <location>
        <begin position="807"/>
        <end position="818"/>
    </location>
</feature>
<feature type="compositionally biased region" description="Low complexity" evidence="10">
    <location>
        <begin position="1"/>
        <end position="33"/>
    </location>
</feature>
<dbReference type="SMART" id="SM00064">
    <property type="entry name" value="FYVE"/>
    <property type="match status" value="1"/>
</dbReference>
<dbReference type="CDD" id="cd12148">
    <property type="entry name" value="fungal_TF_MHR"/>
    <property type="match status" value="1"/>
</dbReference>
<feature type="domain" description="FYVE-type" evidence="12">
    <location>
        <begin position="188"/>
        <end position="290"/>
    </location>
</feature>
<dbReference type="CDD" id="cd15737">
    <property type="entry name" value="FYVE2_Vac1p_like"/>
    <property type="match status" value="1"/>
</dbReference>
<evidence type="ECO:0000256" key="3">
    <source>
        <dbReference type="ARBA" id="ARBA00022771"/>
    </source>
</evidence>
<feature type="domain" description="Zn(2)-C6 fungal-type" evidence="11">
    <location>
        <begin position="676"/>
        <end position="710"/>
    </location>
</feature>
<gene>
    <name evidence="13" type="ORF">ABL_09105</name>
</gene>
<dbReference type="GO" id="GO:0008270">
    <property type="term" value="F:zinc ion binding"/>
    <property type="evidence" value="ECO:0007669"/>
    <property type="project" value="UniProtKB-KW"/>
</dbReference>
<evidence type="ECO:0000256" key="2">
    <source>
        <dbReference type="ARBA" id="ARBA00022723"/>
    </source>
</evidence>
<reference evidence="14" key="1">
    <citation type="journal article" date="2016" name="Genome Announc.">
        <title>Draft genome sequence of Aspergillus niger strain An76.</title>
        <authorList>
            <person name="Gong W."/>
            <person name="Cheng Z."/>
            <person name="Zhang H."/>
            <person name="Liu L."/>
            <person name="Gao P."/>
            <person name="Wang L."/>
        </authorList>
    </citation>
    <scope>NUCLEOTIDE SEQUENCE [LARGE SCALE GENOMIC DNA]</scope>
    <source>
        <strain evidence="14">An76</strain>
    </source>
</reference>
<feature type="region of interest" description="Disordered" evidence="10">
    <location>
        <begin position="1336"/>
        <end position="1419"/>
    </location>
</feature>
<dbReference type="VEuPathDB" id="FungiDB:ASPNIDRAFT2_1172281"/>
<feature type="region of interest" description="Disordered" evidence="10">
    <location>
        <begin position="1"/>
        <end position="168"/>
    </location>
</feature>
<evidence type="ECO:0000313" key="14">
    <source>
        <dbReference type="Proteomes" id="UP000068243"/>
    </source>
</evidence>
<dbReference type="PaxDb" id="5061-CADANGAP00009378"/>
<evidence type="ECO:0000313" key="13">
    <source>
        <dbReference type="EMBL" id="GAQ46444.1"/>
    </source>
</evidence>
<dbReference type="VEuPathDB" id="FungiDB:M747DRAFT_295498"/>
<feature type="region of interest" description="Disordered" evidence="10">
    <location>
        <begin position="1299"/>
        <end position="1324"/>
    </location>
</feature>
<dbReference type="PROSITE" id="PS00463">
    <property type="entry name" value="ZN2_CY6_FUNGAL_1"/>
    <property type="match status" value="1"/>
</dbReference>
<evidence type="ECO:0000256" key="4">
    <source>
        <dbReference type="ARBA" id="ARBA00022833"/>
    </source>
</evidence>
<dbReference type="Pfam" id="PF01363">
    <property type="entry name" value="FYVE"/>
    <property type="match status" value="1"/>
</dbReference>
<dbReference type="GO" id="GO:0005634">
    <property type="term" value="C:nucleus"/>
    <property type="evidence" value="ECO:0007669"/>
    <property type="project" value="UniProtKB-SubCell"/>
</dbReference>
<sequence>MSSLSSPASSRSASSTTTTTTTTTAAAAAAAFAAPPPSSGLRPHASSEHLRTSEAGPALDRRTERRRSTLSGSDRKRRIVSLEADAWSRRAVPEPLTDYGPSSSSSRAAAMDSRSIPRFSSFETQTQTQTPQNPPPSSYANPIDLTSPPPQSRPQGISSSTDNYRRGSWSRTGTGAYVEYTRPQWQPDAEVTKCPICGTTFSFWYRKHHCRKCGRVVCASCSPHRITIPRQFIVRDPNRSYASSSLIPPRAAPVIDLEGDDAATSPTALNPALGGGEEVRLCNPCVPDPNPDPPRGFATVRSRGGAESRSGIGQGAYPTSFNQSGHRSYHSVSSPANQNPHSGGLPGIFPSRPGRRTVGSSDYTTFGGLGGAFAPRLQERPRPIDYGSLSSSRFHPISMGSSASSRPLPYPGAGSASSLPVSSAARPSSLGVAPWRRPHVEERDLCPICDQELPPLGNNGDETSREAHIRDCIESHGRQGRMSPQSGSPAASSPVPVRLVVFKATEKDCVGQDGGLQECTICMEEYEVGQSLVRLECLCKFHKRCIVECPRKPMEIDPRLRAGSDSSPADGTAAGRPYIPPPVSSRHPDHNTGAPSALPRRSDYPEPPSPYSPADQLRSAVSSASGPGYYGSAAHSQSTPSIYRSGPEPGSVPSTSSQLDPVDPNDPYAELRRPRACEACRQLKVRCEPDLSHPNGTCKRCAKAGRNCIVTVPTRKRQKKTDSRVAELERKIDALTASLQASQGHEPHPLPPPAALEPPREEHPGRRWLSSTAHASTNGSIPLRSPSSTAGSKRRHSGEIKETAPVSSRTSSPSDDQSLYNKALKQWRAMGYGLEAQPKDTASEGGGDLIDRGVVSETLAQEAFTKYVDRMATLIPMVVFPPGTTMDEVRQKKPVLFQAIIAAAIGTIQPHLQLSLLDEFYKVLAERVIVKGEKSLDLVQAILVCCNWYTPPDNFEEVKFYQLSNIAVSLAMDLGLNRKAIPKSKPFALVKELISKKSSIVVDLDSAEARRTWLACYFVAVQCAVSLRRVNLVRWMPYMDECVEILEKSPEALPSDKGMIQWAKLAHILEDIAVQFTSDDAPTVSSFSDPKFLYTLRVLERQLDQWRRETPPEHFSPILKQADCIINLFLHENAMHVEFHRDDPKTANDDLASPTSPAHINALSTCLTSIHDAIDTLCSIETKDLVLTPTVALARTSFAIVALIKIYSIVSSPDTRMAQVIDLSSLKTEYYLDKVIRHYTKAGETPGGRTPAKFSVVLSLLRNWFMKRKDQGPVLKEALSLYKCSDEERLQVPILHIHPYPYTNTNHTQQPPQQDKQNQGQTQGQTPLHLLSEVAMGDPQSRSTTTTNNPSPTQTQPTSTNRPIYTPNTNTTTSTYPDLLTQQSPSSSSDLPVPHSHTHTHTHTTDSTTEQQPSSTWVQQYPPPPRQFYPTFSPSYQDVQGFGTDPSNGSNGNGMVVTTPGSGAGAGAATGSASASGGAGGGGNPIQGLFVPELGVQMGFDPENLFMLGNMLGDEILNLPFQADGGMGMGMGMGFY</sequence>
<dbReference type="InterPro" id="IPR011011">
    <property type="entry name" value="Znf_FYVE_PHD"/>
</dbReference>
<evidence type="ECO:0000256" key="10">
    <source>
        <dbReference type="SAM" id="MobiDB-lite"/>
    </source>
</evidence>
<dbReference type="InterPro" id="IPR000306">
    <property type="entry name" value="Znf_FYVE"/>
</dbReference>
<dbReference type="Pfam" id="PF00172">
    <property type="entry name" value="Zn_clus"/>
    <property type="match status" value="1"/>
</dbReference>